<accession>A0A182JHB0</accession>
<evidence type="ECO:0000313" key="1">
    <source>
        <dbReference type="EnsemblMetazoa" id="AATE018096-PA.1"/>
    </source>
</evidence>
<name>A0A182JHB0_ANOAO</name>
<sequence length="102" mass="11286">MLGRMVQGGNAAGLLDESNSGLLISRTDGQESAIYHGVLLQTEFPDVWARIVYRYDDKDRISEIMHGCGRYDIRYSSGAPACKLAMSMVAEPKSNVYNLIVQ</sequence>
<proteinExistence type="predicted"/>
<organism evidence="1">
    <name type="scientific">Anopheles atroparvus</name>
    <name type="common">European mosquito</name>
    <dbReference type="NCBI Taxonomy" id="41427"/>
    <lineage>
        <taxon>Eukaryota</taxon>
        <taxon>Metazoa</taxon>
        <taxon>Ecdysozoa</taxon>
        <taxon>Arthropoda</taxon>
        <taxon>Hexapoda</taxon>
        <taxon>Insecta</taxon>
        <taxon>Pterygota</taxon>
        <taxon>Neoptera</taxon>
        <taxon>Endopterygota</taxon>
        <taxon>Diptera</taxon>
        <taxon>Nematocera</taxon>
        <taxon>Culicoidea</taxon>
        <taxon>Culicidae</taxon>
        <taxon>Anophelinae</taxon>
        <taxon>Anopheles</taxon>
    </lineage>
</organism>
<dbReference type="AlphaFoldDB" id="A0A182JHB0"/>
<dbReference type="EnsemblMetazoa" id="AATE018096-RA">
    <property type="protein sequence ID" value="AATE018096-PA.1"/>
    <property type="gene ID" value="AATE018096"/>
</dbReference>
<dbReference type="VEuPathDB" id="VectorBase:AATE018096"/>
<reference evidence="1" key="1">
    <citation type="submission" date="2022-08" db="UniProtKB">
        <authorList>
            <consortium name="EnsemblMetazoa"/>
        </authorList>
    </citation>
    <scope>IDENTIFICATION</scope>
    <source>
        <strain evidence="1">EBRO</strain>
    </source>
</reference>
<protein>
    <submittedName>
        <fullName evidence="1">Uncharacterized protein</fullName>
    </submittedName>
</protein>